<name>A0AB34PZ38_CANAX</name>
<organism evidence="11 12">
    <name type="scientific">Candida albicans P78048</name>
    <dbReference type="NCBI Taxonomy" id="1094989"/>
    <lineage>
        <taxon>Eukaryota</taxon>
        <taxon>Fungi</taxon>
        <taxon>Dikarya</taxon>
        <taxon>Ascomycota</taxon>
        <taxon>Saccharomycotina</taxon>
        <taxon>Pichiomycetes</taxon>
        <taxon>Debaryomycetaceae</taxon>
        <taxon>Candida/Lodderomyces clade</taxon>
        <taxon>Candida</taxon>
    </lineage>
</organism>
<evidence type="ECO:0000313" key="11">
    <source>
        <dbReference type="EMBL" id="KGR21270.1"/>
    </source>
</evidence>
<dbReference type="SMR" id="A0AB34PZ38"/>
<proteinExistence type="inferred from homology"/>
<evidence type="ECO:0000256" key="1">
    <source>
        <dbReference type="ARBA" id="ARBA00004304"/>
    </source>
</evidence>
<comment type="similarity">
    <text evidence="2 9">Belongs to the TIM21 family.</text>
</comment>
<dbReference type="AlphaFoldDB" id="A0AB34PZ38"/>
<dbReference type="PANTHER" id="PTHR13032">
    <property type="entry name" value="MITOCHONDRIAL IMPORT INNER MEMBRANE TRANSLOCASE SUBUNIT TIM21"/>
    <property type="match status" value="1"/>
</dbReference>
<dbReference type="Proteomes" id="UP000030161">
    <property type="component" value="Unassembled WGS sequence"/>
</dbReference>
<evidence type="ECO:0000256" key="9">
    <source>
        <dbReference type="RuleBase" id="RU367142"/>
    </source>
</evidence>
<protein>
    <recommendedName>
        <fullName evidence="3 9">Mitochondrial import inner membrane translocase subunit Tim21</fullName>
    </recommendedName>
</protein>
<evidence type="ECO:0000256" key="6">
    <source>
        <dbReference type="ARBA" id="ARBA00022989"/>
    </source>
</evidence>
<comment type="subunit">
    <text evidence="9">Component of the TIM23 complex.</text>
</comment>
<keyword evidence="9" id="KW-0813">Transport</keyword>
<evidence type="ECO:0000256" key="2">
    <source>
        <dbReference type="ARBA" id="ARBA00010867"/>
    </source>
</evidence>
<feature type="region of interest" description="Disordered" evidence="10">
    <location>
        <begin position="66"/>
        <end position="89"/>
    </location>
</feature>
<comment type="function">
    <text evidence="9">Essential component of the TIM23 complex, a complex that mediates the translocation of transit peptide-containing proteins across the mitochondrial inner membrane.</text>
</comment>
<dbReference type="InterPro" id="IPR038552">
    <property type="entry name" value="Tim21_IMS_sf"/>
</dbReference>
<comment type="caution">
    <text evidence="11">The sequence shown here is derived from an EMBL/GenBank/DDBJ whole genome shotgun (WGS) entry which is preliminary data.</text>
</comment>
<keyword evidence="9" id="KW-0811">Translocation</keyword>
<feature type="compositionally biased region" description="Pro residues" evidence="10">
    <location>
        <begin position="74"/>
        <end position="84"/>
    </location>
</feature>
<comment type="subcellular location">
    <subcellularLocation>
        <location evidence="9">Mitochondrion inner membrane</location>
        <topology evidence="9">Single-pass membrane protein</topology>
    </subcellularLocation>
    <subcellularLocation>
        <location evidence="1">Mitochondrion membrane</location>
        <topology evidence="1">Single-pass membrane protein</topology>
    </subcellularLocation>
</comment>
<gene>
    <name evidence="11" type="ORF">MG3_00269</name>
</gene>
<dbReference type="Pfam" id="PF08294">
    <property type="entry name" value="TIM21"/>
    <property type="match status" value="1"/>
</dbReference>
<keyword evidence="8 9" id="KW-0472">Membrane</keyword>
<evidence type="ECO:0000256" key="4">
    <source>
        <dbReference type="ARBA" id="ARBA00022692"/>
    </source>
</evidence>
<evidence type="ECO:0000256" key="3">
    <source>
        <dbReference type="ARBA" id="ARBA00020726"/>
    </source>
</evidence>
<keyword evidence="9" id="KW-0653">Protein transport</keyword>
<evidence type="ECO:0000256" key="7">
    <source>
        <dbReference type="ARBA" id="ARBA00023128"/>
    </source>
</evidence>
<keyword evidence="4 9" id="KW-0812">Transmembrane</keyword>
<reference evidence="11 12" key="1">
    <citation type="submission" date="2013-12" db="EMBL/GenBank/DDBJ databases">
        <title>The Genome Sequence of Candida albicans P78048.</title>
        <authorList>
            <consortium name="The Broad Institute Genome Sequencing Platform"/>
            <consortium name="The Broad Institute Genome Sequencing Center for Infectious Disease"/>
            <person name="Cuomo C."/>
            <person name="Bennett R."/>
            <person name="Hirakawa M."/>
            <person name="Noverr M."/>
            <person name="Mitchell A."/>
            <person name="Young S.K."/>
            <person name="Zeng Q."/>
            <person name="Gargeya S."/>
            <person name="Fitzgerald M."/>
            <person name="Abouelleil A."/>
            <person name="Alvarado L."/>
            <person name="Berlin A.M."/>
            <person name="Chapman S.B."/>
            <person name="Dewar J."/>
            <person name="Goldberg J."/>
            <person name="Griggs A."/>
            <person name="Gujja S."/>
            <person name="Hansen M."/>
            <person name="Howarth C."/>
            <person name="Imamovic A."/>
            <person name="Larimer J."/>
            <person name="McCowan C."/>
            <person name="Murphy C."/>
            <person name="Pearson M."/>
            <person name="Priest M."/>
            <person name="Roberts A."/>
            <person name="Saif S."/>
            <person name="Shea T."/>
            <person name="Sykes S."/>
            <person name="Wortman J."/>
            <person name="Nusbaum C."/>
            <person name="Birren B."/>
        </authorList>
    </citation>
    <scope>NUCLEOTIDE SEQUENCE [LARGE SCALE GENOMIC DNA]</scope>
    <source>
        <strain evidence="11 12">P78048</strain>
    </source>
</reference>
<evidence type="ECO:0000256" key="10">
    <source>
        <dbReference type="SAM" id="MobiDB-lite"/>
    </source>
</evidence>
<accession>A0AB34PZ38</accession>
<keyword evidence="7 9" id="KW-0496">Mitochondrion</keyword>
<sequence length="268" mass="30085">MHMIQRVSSIGLRTLRSSNIGSIRSLIVLPILSIKPTYIRQTQAQINLKPQALLLNLLLHHHHHHHHYYSTKTAPPPPPPPQPPQDKNAKGKKILNRINRAFTFSLSTLLVVGAAGISVLVVSLILSELFLPSGDTRTFNKAVKLIEKNEQAQKALNFQSGQRLKAYGIVSADKWVRNRPVQSVKTKRKDGKDHLIMKFQVESDNGKYGVVSLEQIDNSMWNTEFEYISLDVPGFKRIYIIEPPKNQLIPKIGGGSGFLGLNWGPKKD</sequence>
<keyword evidence="5" id="KW-0809">Transit peptide</keyword>
<evidence type="ECO:0000256" key="8">
    <source>
        <dbReference type="ARBA" id="ARBA00023136"/>
    </source>
</evidence>
<evidence type="ECO:0000313" key="12">
    <source>
        <dbReference type="Proteomes" id="UP000030161"/>
    </source>
</evidence>
<keyword evidence="9" id="KW-0999">Mitochondrion inner membrane</keyword>
<feature type="transmembrane region" description="Helical" evidence="9">
    <location>
        <begin position="101"/>
        <end position="126"/>
    </location>
</feature>
<dbReference type="InterPro" id="IPR013261">
    <property type="entry name" value="Tim21"/>
</dbReference>
<keyword evidence="6 9" id="KW-1133">Transmembrane helix</keyword>
<evidence type="ECO:0000256" key="5">
    <source>
        <dbReference type="ARBA" id="ARBA00022946"/>
    </source>
</evidence>
<dbReference type="Gene3D" id="3.10.450.320">
    <property type="entry name" value="Mitochondrial import inner membrane translocase subunit Tim21"/>
    <property type="match status" value="1"/>
</dbReference>
<dbReference type="EMBL" id="AJIX01000003">
    <property type="protein sequence ID" value="KGR21270.1"/>
    <property type="molecule type" value="Genomic_DNA"/>
</dbReference>
<dbReference type="GO" id="GO:0030150">
    <property type="term" value="P:protein import into mitochondrial matrix"/>
    <property type="evidence" value="ECO:0007669"/>
    <property type="project" value="UniProtKB-UniRule"/>
</dbReference>
<dbReference type="PANTHER" id="PTHR13032:SF6">
    <property type="entry name" value="MITOCHONDRIAL IMPORT INNER MEMBRANE TRANSLOCASE SUBUNIT TIM21"/>
    <property type="match status" value="1"/>
</dbReference>
<dbReference type="GO" id="GO:0005744">
    <property type="term" value="C:TIM23 mitochondrial import inner membrane translocase complex"/>
    <property type="evidence" value="ECO:0007669"/>
    <property type="project" value="UniProtKB-UniRule"/>
</dbReference>